<name>A0A484HB27_9ZZZZ</name>
<dbReference type="Gene3D" id="3.10.310.10">
    <property type="entry name" value="Diaminopimelate Epimerase, Chain A, domain 1"/>
    <property type="match status" value="2"/>
</dbReference>
<dbReference type="EMBL" id="LR026963">
    <property type="protein sequence ID" value="VBB68982.1"/>
    <property type="molecule type" value="Genomic_DNA"/>
</dbReference>
<dbReference type="SUPFAM" id="SSF54506">
    <property type="entry name" value="Diaminopimelate epimerase-like"/>
    <property type="match status" value="2"/>
</dbReference>
<dbReference type="InterPro" id="IPR018510">
    <property type="entry name" value="DAP_epimerase_AS"/>
</dbReference>
<keyword evidence="6 8" id="KW-0413">Isomerase</keyword>
<dbReference type="GO" id="GO:0008837">
    <property type="term" value="F:diaminopimelate epimerase activity"/>
    <property type="evidence" value="ECO:0007669"/>
    <property type="project" value="UniProtKB-EC"/>
</dbReference>
<proteinExistence type="inferred from homology"/>
<evidence type="ECO:0000256" key="1">
    <source>
        <dbReference type="ARBA" id="ARBA00005196"/>
    </source>
</evidence>
<dbReference type="AlphaFoldDB" id="A0A484HB27"/>
<dbReference type="GO" id="GO:0009089">
    <property type="term" value="P:lysine biosynthetic process via diaminopimelate"/>
    <property type="evidence" value="ECO:0007669"/>
    <property type="project" value="UniProtKB-UniPathway"/>
</dbReference>
<evidence type="ECO:0000256" key="7">
    <source>
        <dbReference type="ARBA" id="ARBA00051712"/>
    </source>
</evidence>
<dbReference type="HAMAP" id="MF_00197">
    <property type="entry name" value="DAP_epimerase"/>
    <property type="match status" value="1"/>
</dbReference>
<evidence type="ECO:0000256" key="5">
    <source>
        <dbReference type="ARBA" id="ARBA00023154"/>
    </source>
</evidence>
<keyword evidence="4" id="KW-0028">Amino-acid biosynthesis</keyword>
<dbReference type="Pfam" id="PF01678">
    <property type="entry name" value="DAP_epimerase"/>
    <property type="match status" value="2"/>
</dbReference>
<dbReference type="PROSITE" id="PS01326">
    <property type="entry name" value="DAP_EPIMERASE"/>
    <property type="match status" value="1"/>
</dbReference>
<dbReference type="EC" id="5.1.1.7" evidence="3"/>
<evidence type="ECO:0000256" key="2">
    <source>
        <dbReference type="ARBA" id="ARBA00010219"/>
    </source>
</evidence>
<protein>
    <recommendedName>
        <fullName evidence="3">diaminopimelate epimerase</fullName>
        <ecNumber evidence="3">5.1.1.7</ecNumber>
    </recommendedName>
</protein>
<sequence>MSMLRSQGPSFIKMHGLGNDFVVLDNRQSPLVLNKVAIRAIANRRTGIGCDQLIMLVPPRAATRADVFMVIYNADGSSAAACGNAARCVGALLMDELGRDTLVIETLAGLLHVYRGQGGLVTVDMGVARLDWREIPLARALDTLHLPVAAGPLADAVGVSIGNPHAVFFVPEAESVDLSTFGPRIECDALFPERTNVEVVQKLGQEQLRVRVWERGVGITHACGTGACAAVVAAVRRGLLPSRQADVILDGGSLFIVLSHNAQITMTGPAVVSFVGALQWDPNPNGELP</sequence>
<comment type="pathway">
    <text evidence="1">Amino-acid biosynthesis; L-lysine biosynthesis via DAP pathway; DL-2,6-diaminopimelate from LL-2,6-diaminopimelate: step 1/1.</text>
</comment>
<dbReference type="GO" id="GO:0005829">
    <property type="term" value="C:cytosol"/>
    <property type="evidence" value="ECO:0007669"/>
    <property type="project" value="TreeGrafter"/>
</dbReference>
<evidence type="ECO:0000256" key="4">
    <source>
        <dbReference type="ARBA" id="ARBA00022605"/>
    </source>
</evidence>
<comment type="similarity">
    <text evidence="2">Belongs to the diaminopimelate epimerase family.</text>
</comment>
<keyword evidence="5" id="KW-0457">Lysine biosynthesis</keyword>
<dbReference type="PANTHER" id="PTHR31689:SF0">
    <property type="entry name" value="DIAMINOPIMELATE EPIMERASE"/>
    <property type="match status" value="1"/>
</dbReference>
<evidence type="ECO:0000256" key="3">
    <source>
        <dbReference type="ARBA" id="ARBA00013080"/>
    </source>
</evidence>
<accession>A0A484HB27</accession>
<dbReference type="PANTHER" id="PTHR31689">
    <property type="entry name" value="DIAMINOPIMELATE EPIMERASE, CHLOROPLASTIC"/>
    <property type="match status" value="1"/>
</dbReference>
<dbReference type="InterPro" id="IPR001653">
    <property type="entry name" value="DAP_epimerase_DapF"/>
</dbReference>
<organism evidence="8">
    <name type="scientific">invertebrate metagenome</name>
    <dbReference type="NCBI Taxonomy" id="1711999"/>
    <lineage>
        <taxon>unclassified sequences</taxon>
        <taxon>metagenomes</taxon>
        <taxon>organismal metagenomes</taxon>
    </lineage>
</organism>
<comment type="catalytic activity">
    <reaction evidence="7">
        <text>(2S,6S)-2,6-diaminopimelate = meso-2,6-diaminopimelate</text>
        <dbReference type="Rhea" id="RHEA:15393"/>
        <dbReference type="ChEBI" id="CHEBI:57609"/>
        <dbReference type="ChEBI" id="CHEBI:57791"/>
        <dbReference type="EC" id="5.1.1.7"/>
    </reaction>
</comment>
<gene>
    <name evidence="8" type="ORF">RIEGSTA812A_PEG_455</name>
</gene>
<dbReference type="NCBIfam" id="TIGR00652">
    <property type="entry name" value="DapF"/>
    <property type="match status" value="1"/>
</dbReference>
<evidence type="ECO:0000256" key="6">
    <source>
        <dbReference type="ARBA" id="ARBA00023235"/>
    </source>
</evidence>
<evidence type="ECO:0000313" key="8">
    <source>
        <dbReference type="EMBL" id="VBB68982.1"/>
    </source>
</evidence>
<reference evidence="8" key="1">
    <citation type="submission" date="2018-10" db="EMBL/GenBank/DDBJ databases">
        <authorList>
            <person name="Gruber-Vodicka H."/>
            <person name="Jaeckle O."/>
        </authorList>
    </citation>
    <scope>NUCLEOTIDE SEQUENCE</scope>
</reference>
<dbReference type="UniPathway" id="UPA00034">
    <property type="reaction ID" value="UER00025"/>
</dbReference>